<accession>A0A9P4JEU2</accession>
<feature type="transmembrane region" description="Helical" evidence="5">
    <location>
        <begin position="12"/>
        <end position="30"/>
    </location>
</feature>
<comment type="subcellular location">
    <subcellularLocation>
        <location evidence="1">Membrane</location>
    </subcellularLocation>
</comment>
<evidence type="ECO:0000256" key="4">
    <source>
        <dbReference type="ARBA" id="ARBA00023136"/>
    </source>
</evidence>
<dbReference type="GO" id="GO:0016020">
    <property type="term" value="C:membrane"/>
    <property type="evidence" value="ECO:0007669"/>
    <property type="project" value="UniProtKB-SubCell"/>
</dbReference>
<evidence type="ECO:0000256" key="3">
    <source>
        <dbReference type="ARBA" id="ARBA00022989"/>
    </source>
</evidence>
<sequence length="166" mass="17626">MPSYLDPYNPSILAIPAYYVLSLLPHMYAVHTATAGHPTKFDNRNPRSSTLKSSLKGTLDAETYAKYERAESAHANGMENLPLFATAVILGNMAGFKKDGIGGLTGFAGAVLAVRAAYTVVYIGNKTQGLSVLRSSLWAVGTGLCLRVIVKAAKALGSRKFGYGVL</sequence>
<keyword evidence="4 5" id="KW-0472">Membrane</keyword>
<dbReference type="OrthoDB" id="2122304at2759"/>
<protein>
    <recommendedName>
        <fullName evidence="8">MAPEG family protein</fullName>
    </recommendedName>
</protein>
<evidence type="ECO:0000313" key="6">
    <source>
        <dbReference type="EMBL" id="KAF2196541.1"/>
    </source>
</evidence>
<evidence type="ECO:0000256" key="5">
    <source>
        <dbReference type="SAM" id="Phobius"/>
    </source>
</evidence>
<dbReference type="Gene3D" id="1.20.120.550">
    <property type="entry name" value="Membrane associated eicosanoid/glutathione metabolism-like domain"/>
    <property type="match status" value="1"/>
</dbReference>
<dbReference type="SUPFAM" id="SSF161084">
    <property type="entry name" value="MAPEG domain-like"/>
    <property type="match status" value="1"/>
</dbReference>
<evidence type="ECO:0000256" key="1">
    <source>
        <dbReference type="ARBA" id="ARBA00004370"/>
    </source>
</evidence>
<keyword evidence="3 5" id="KW-1133">Transmembrane helix</keyword>
<keyword evidence="7" id="KW-1185">Reference proteome</keyword>
<dbReference type="Pfam" id="PF01124">
    <property type="entry name" value="MAPEG"/>
    <property type="match status" value="1"/>
</dbReference>
<dbReference type="PANTHER" id="PTHR35371">
    <property type="entry name" value="INNER MEMBRANE PROTEIN"/>
    <property type="match status" value="1"/>
</dbReference>
<dbReference type="PANTHER" id="PTHR35371:SF1">
    <property type="entry name" value="BLR7753 PROTEIN"/>
    <property type="match status" value="1"/>
</dbReference>
<dbReference type="Proteomes" id="UP000799536">
    <property type="component" value="Unassembled WGS sequence"/>
</dbReference>
<gene>
    <name evidence="6" type="ORF">GQ43DRAFT_445013</name>
</gene>
<evidence type="ECO:0000313" key="7">
    <source>
        <dbReference type="Proteomes" id="UP000799536"/>
    </source>
</evidence>
<evidence type="ECO:0000256" key="2">
    <source>
        <dbReference type="ARBA" id="ARBA00022692"/>
    </source>
</evidence>
<dbReference type="EMBL" id="ML994369">
    <property type="protein sequence ID" value="KAF2196541.1"/>
    <property type="molecule type" value="Genomic_DNA"/>
</dbReference>
<dbReference type="InterPro" id="IPR001129">
    <property type="entry name" value="Membr-assoc_MAPEG"/>
</dbReference>
<reference evidence="6" key="1">
    <citation type="journal article" date="2020" name="Stud. Mycol.">
        <title>101 Dothideomycetes genomes: a test case for predicting lifestyles and emergence of pathogens.</title>
        <authorList>
            <person name="Haridas S."/>
            <person name="Albert R."/>
            <person name="Binder M."/>
            <person name="Bloem J."/>
            <person name="Labutti K."/>
            <person name="Salamov A."/>
            <person name="Andreopoulos B."/>
            <person name="Baker S."/>
            <person name="Barry K."/>
            <person name="Bills G."/>
            <person name="Bluhm B."/>
            <person name="Cannon C."/>
            <person name="Castanera R."/>
            <person name="Culley D."/>
            <person name="Daum C."/>
            <person name="Ezra D."/>
            <person name="Gonzalez J."/>
            <person name="Henrissat B."/>
            <person name="Kuo A."/>
            <person name="Liang C."/>
            <person name="Lipzen A."/>
            <person name="Lutzoni F."/>
            <person name="Magnuson J."/>
            <person name="Mondo S."/>
            <person name="Nolan M."/>
            <person name="Ohm R."/>
            <person name="Pangilinan J."/>
            <person name="Park H.-J."/>
            <person name="Ramirez L."/>
            <person name="Alfaro M."/>
            <person name="Sun H."/>
            <person name="Tritt A."/>
            <person name="Yoshinaga Y."/>
            <person name="Zwiers L.-H."/>
            <person name="Turgeon B."/>
            <person name="Goodwin S."/>
            <person name="Spatafora J."/>
            <person name="Crous P."/>
            <person name="Grigoriev I."/>
        </authorList>
    </citation>
    <scope>NUCLEOTIDE SEQUENCE</scope>
    <source>
        <strain evidence="6">ATCC 74209</strain>
    </source>
</reference>
<proteinExistence type="predicted"/>
<feature type="transmembrane region" description="Helical" evidence="5">
    <location>
        <begin position="130"/>
        <end position="150"/>
    </location>
</feature>
<evidence type="ECO:0008006" key="8">
    <source>
        <dbReference type="Google" id="ProtNLM"/>
    </source>
</evidence>
<keyword evidence="2 5" id="KW-0812">Transmembrane</keyword>
<comment type="caution">
    <text evidence="6">The sequence shown here is derived from an EMBL/GenBank/DDBJ whole genome shotgun (WGS) entry which is preliminary data.</text>
</comment>
<dbReference type="AlphaFoldDB" id="A0A9P4JEU2"/>
<dbReference type="InterPro" id="IPR023352">
    <property type="entry name" value="MAPEG-like_dom_sf"/>
</dbReference>
<organism evidence="6 7">
    <name type="scientific">Delitschia confertaspora ATCC 74209</name>
    <dbReference type="NCBI Taxonomy" id="1513339"/>
    <lineage>
        <taxon>Eukaryota</taxon>
        <taxon>Fungi</taxon>
        <taxon>Dikarya</taxon>
        <taxon>Ascomycota</taxon>
        <taxon>Pezizomycotina</taxon>
        <taxon>Dothideomycetes</taxon>
        <taxon>Pleosporomycetidae</taxon>
        <taxon>Pleosporales</taxon>
        <taxon>Delitschiaceae</taxon>
        <taxon>Delitschia</taxon>
    </lineage>
</organism>
<name>A0A9P4JEU2_9PLEO</name>
<feature type="transmembrane region" description="Helical" evidence="5">
    <location>
        <begin position="101"/>
        <end position="124"/>
    </location>
</feature>